<keyword evidence="2" id="KW-1185">Reference proteome</keyword>
<gene>
    <name evidence="1" type="ORF">EV670_1469</name>
</gene>
<sequence length="67" mass="7384">MPRMNPLRQSIADSVNAVGRAFRELHRREPTAASVGPWLGQFPVAPRREPHSTIGSVGRYCAAQTLD</sequence>
<organism evidence="1 2">
    <name type="scientific">Rivibacter subsaxonicus</name>
    <dbReference type="NCBI Taxonomy" id="457575"/>
    <lineage>
        <taxon>Bacteria</taxon>
        <taxon>Pseudomonadati</taxon>
        <taxon>Pseudomonadota</taxon>
        <taxon>Betaproteobacteria</taxon>
        <taxon>Burkholderiales</taxon>
        <taxon>Rivibacter</taxon>
    </lineage>
</organism>
<comment type="caution">
    <text evidence="1">The sequence shown here is derived from an EMBL/GenBank/DDBJ whole genome shotgun (WGS) entry which is preliminary data.</text>
</comment>
<dbReference type="Proteomes" id="UP000293671">
    <property type="component" value="Unassembled WGS sequence"/>
</dbReference>
<proteinExistence type="predicted"/>
<dbReference type="EMBL" id="SHKP01000005">
    <property type="protein sequence ID" value="RZU00757.1"/>
    <property type="molecule type" value="Genomic_DNA"/>
</dbReference>
<reference evidence="1 2" key="1">
    <citation type="submission" date="2019-02" db="EMBL/GenBank/DDBJ databases">
        <title>Genomic Encyclopedia of Type Strains, Phase IV (KMG-IV): sequencing the most valuable type-strain genomes for metagenomic binning, comparative biology and taxonomic classification.</title>
        <authorList>
            <person name="Goeker M."/>
        </authorList>
    </citation>
    <scope>NUCLEOTIDE SEQUENCE [LARGE SCALE GENOMIC DNA]</scope>
    <source>
        <strain evidence="1 2">DSM 19570</strain>
    </source>
</reference>
<dbReference type="AlphaFoldDB" id="A0A4Q7VVQ4"/>
<accession>A0A4Q7VVQ4</accession>
<evidence type="ECO:0000313" key="1">
    <source>
        <dbReference type="EMBL" id="RZU00757.1"/>
    </source>
</evidence>
<name>A0A4Q7VVQ4_9BURK</name>
<evidence type="ECO:0000313" key="2">
    <source>
        <dbReference type="Proteomes" id="UP000293671"/>
    </source>
</evidence>
<protein>
    <submittedName>
        <fullName evidence="1">Uncharacterized protein</fullName>
    </submittedName>
</protein>